<accession>A0A842I598</accession>
<proteinExistence type="inferred from homology"/>
<keyword evidence="1" id="KW-0488">Methylation</keyword>
<dbReference type="Pfam" id="PF13188">
    <property type="entry name" value="PAS_8"/>
    <property type="match status" value="1"/>
</dbReference>
<dbReference type="Gene3D" id="3.30.450.20">
    <property type="entry name" value="PAS domain"/>
    <property type="match status" value="1"/>
</dbReference>
<evidence type="ECO:0000313" key="6">
    <source>
        <dbReference type="EMBL" id="MBC2834789.1"/>
    </source>
</evidence>
<dbReference type="PANTHER" id="PTHR43531">
    <property type="entry name" value="PROTEIN ICFG"/>
    <property type="match status" value="1"/>
</dbReference>
<dbReference type="InterPro" id="IPR004090">
    <property type="entry name" value="Chemotax_Me-accpt_rcpt"/>
</dbReference>
<dbReference type="GO" id="GO:0004888">
    <property type="term" value="F:transmembrane signaling receptor activity"/>
    <property type="evidence" value="ECO:0007669"/>
    <property type="project" value="InterPro"/>
</dbReference>
<dbReference type="EMBL" id="JACLQD010000001">
    <property type="protein sequence ID" value="MBC2834789.1"/>
    <property type="molecule type" value="Genomic_DNA"/>
</dbReference>
<keyword evidence="3" id="KW-0807">Transducer</keyword>
<feature type="region of interest" description="Disordered" evidence="4">
    <location>
        <begin position="1"/>
        <end position="41"/>
    </location>
</feature>
<dbReference type="Pfam" id="PF00015">
    <property type="entry name" value="MCPsignal"/>
    <property type="match status" value="1"/>
</dbReference>
<feature type="domain" description="Methyl-accepting transducer" evidence="5">
    <location>
        <begin position="338"/>
        <end position="567"/>
    </location>
</feature>
<dbReference type="InterPro" id="IPR041395">
    <property type="entry name" value="McpB_HAMP_3rd"/>
</dbReference>
<reference evidence="6 7" key="1">
    <citation type="journal article" date="2017" name="Int. J. Syst. Evol. Microbiol.">
        <title>Gemmobacter straminiformis sp. nov., isolated from an artificial fountain.</title>
        <authorList>
            <person name="Kang J.Y."/>
            <person name="Kim M.J."/>
            <person name="Chun J."/>
            <person name="Son K.P."/>
            <person name="Jahng K.Y."/>
        </authorList>
    </citation>
    <scope>NUCLEOTIDE SEQUENCE [LARGE SCALE GENOMIC DNA]</scope>
    <source>
        <strain evidence="6 7">CAM-8</strain>
    </source>
</reference>
<dbReference type="InterPro" id="IPR004089">
    <property type="entry name" value="MCPsignal_dom"/>
</dbReference>
<dbReference type="RefSeq" id="WP_185796362.1">
    <property type="nucleotide sequence ID" value="NZ_JACLQD010000001.1"/>
</dbReference>
<dbReference type="PANTHER" id="PTHR43531:SF14">
    <property type="entry name" value="METHYL-ACCEPTING CHEMOTAXIS PROTEIN I-RELATED"/>
    <property type="match status" value="1"/>
</dbReference>
<gene>
    <name evidence="6" type="ORF">H7F16_04675</name>
</gene>
<evidence type="ECO:0000256" key="1">
    <source>
        <dbReference type="ARBA" id="ARBA00022481"/>
    </source>
</evidence>
<dbReference type="PRINTS" id="PR00260">
    <property type="entry name" value="CHEMTRNSDUCR"/>
</dbReference>
<keyword evidence="7" id="KW-1185">Reference proteome</keyword>
<comment type="caution">
    <text evidence="6">The sequence shown here is derived from an EMBL/GenBank/DDBJ whole genome shotgun (WGS) entry which is preliminary data.</text>
</comment>
<feature type="compositionally biased region" description="Low complexity" evidence="4">
    <location>
        <begin position="619"/>
        <end position="629"/>
    </location>
</feature>
<dbReference type="Gene3D" id="1.10.287.950">
    <property type="entry name" value="Methyl-accepting chemotaxis protein"/>
    <property type="match status" value="1"/>
</dbReference>
<evidence type="ECO:0000256" key="4">
    <source>
        <dbReference type="SAM" id="MobiDB-lite"/>
    </source>
</evidence>
<dbReference type="GO" id="GO:0006935">
    <property type="term" value="P:chemotaxis"/>
    <property type="evidence" value="ECO:0007669"/>
    <property type="project" value="InterPro"/>
</dbReference>
<dbReference type="InterPro" id="IPR000014">
    <property type="entry name" value="PAS"/>
</dbReference>
<dbReference type="CDD" id="cd17528">
    <property type="entry name" value="HAMP_III"/>
    <property type="match status" value="1"/>
</dbReference>
<dbReference type="PROSITE" id="PS50111">
    <property type="entry name" value="CHEMOTAXIS_TRANSDUC_2"/>
    <property type="match status" value="1"/>
</dbReference>
<dbReference type="GO" id="GO:0007165">
    <property type="term" value="P:signal transduction"/>
    <property type="evidence" value="ECO:0007669"/>
    <property type="project" value="UniProtKB-KW"/>
</dbReference>
<name>A0A842I598_9RHOB</name>
<dbReference type="Pfam" id="PF18575">
    <property type="entry name" value="HAMP_N3"/>
    <property type="match status" value="1"/>
</dbReference>
<dbReference type="CDD" id="cd11386">
    <property type="entry name" value="MCP_signal"/>
    <property type="match status" value="1"/>
</dbReference>
<sequence length="643" mass="69799">MTRRIPPSQTNRTRPRTDPLADLEPEPVTATADQTNIDPPLPTALEAGYQRTEDMAQEPTADAHIWDKMSAFETLDILSNPVMLADHDMVIRHVNEAGYQMFERIEAEIRRDLPNFRARDVIGKNIDVFHKNPHYQRGLMSGMVKPHDGKFTIGGRHLAFRATPKFTKGTEIGCIFVEWQDRTEVIKANTQVERLMSDIRKMAEDHSRGEIDQFISEDGYEPAFATVVREMNAMVVEHIETKKKVVACLAEIAQGNFSAQLEQFPGKKAFLNAAVEAMRSNLTSVIGEIERLSNAIVDGNLDAQSDRSLFTGDFIRIMNAFESAFTGLNGAFNLITQQVTQVATTVEQMSQSSQALATNSQIQSSSVDEVSASAEETDVQVKSNAAAATKASQLVTGASEVAEIGKGKINEMVTAMQGIRASSQDIAKIIKVIDEIAFQTNLLALNAAVEAARAGQHGRGFAVVAQEVRNLAGRSAKAARETSELIEDAATRVQSGVKIADETSRAFVTIADDIEKVKTLVTDIATASDEQARGVAQINIAIGEIAKSALSTSQQAEELAASSNEMQAATESMRSEMSRFRLRKTESRGLPGLSLEGVPAELMAQIQSMIAGQMGGGRAPAPARALAGGNRNSDRDQRGFGNF</sequence>
<dbReference type="InterPro" id="IPR051310">
    <property type="entry name" value="MCP_chemotaxis"/>
</dbReference>
<feature type="compositionally biased region" description="Basic and acidic residues" evidence="4">
    <location>
        <begin position="632"/>
        <end position="643"/>
    </location>
</feature>
<comment type="similarity">
    <text evidence="2">Belongs to the methyl-accepting chemotaxis (MCP) protein family.</text>
</comment>
<feature type="region of interest" description="Disordered" evidence="4">
    <location>
        <begin position="613"/>
        <end position="643"/>
    </location>
</feature>
<dbReference type="SUPFAM" id="SSF58104">
    <property type="entry name" value="Methyl-accepting chemotaxis protein (MCP) signaling domain"/>
    <property type="match status" value="1"/>
</dbReference>
<evidence type="ECO:0000256" key="3">
    <source>
        <dbReference type="PROSITE-ProRule" id="PRU00284"/>
    </source>
</evidence>
<evidence type="ECO:0000256" key="2">
    <source>
        <dbReference type="ARBA" id="ARBA00029447"/>
    </source>
</evidence>
<evidence type="ECO:0000313" key="7">
    <source>
        <dbReference type="Proteomes" id="UP000555411"/>
    </source>
</evidence>
<organism evidence="6 7">
    <name type="scientific">Paragemmobacter straminiformis</name>
    <dbReference type="NCBI Taxonomy" id="2045119"/>
    <lineage>
        <taxon>Bacteria</taxon>
        <taxon>Pseudomonadati</taxon>
        <taxon>Pseudomonadota</taxon>
        <taxon>Alphaproteobacteria</taxon>
        <taxon>Rhodobacterales</taxon>
        <taxon>Paracoccaceae</taxon>
        <taxon>Paragemmobacter</taxon>
    </lineage>
</organism>
<dbReference type="AlphaFoldDB" id="A0A842I598"/>
<dbReference type="Proteomes" id="UP000555411">
    <property type="component" value="Unassembled WGS sequence"/>
</dbReference>
<dbReference type="GO" id="GO:0005886">
    <property type="term" value="C:plasma membrane"/>
    <property type="evidence" value="ECO:0007669"/>
    <property type="project" value="TreeGrafter"/>
</dbReference>
<dbReference type="SMART" id="SM00283">
    <property type="entry name" value="MA"/>
    <property type="match status" value="1"/>
</dbReference>
<evidence type="ECO:0000259" key="5">
    <source>
        <dbReference type="PROSITE" id="PS50111"/>
    </source>
</evidence>
<protein>
    <submittedName>
        <fullName evidence="6">Methyl-accepting chemotaxis protein</fullName>
    </submittedName>
</protein>